<accession>A0A6C0CXQ7</accession>
<dbReference type="EMBL" id="MN739504">
    <property type="protein sequence ID" value="QHT08952.1"/>
    <property type="molecule type" value="Genomic_DNA"/>
</dbReference>
<evidence type="ECO:0000256" key="1">
    <source>
        <dbReference type="SAM" id="MobiDB-lite"/>
    </source>
</evidence>
<dbReference type="AlphaFoldDB" id="A0A6C0CXQ7"/>
<protein>
    <submittedName>
        <fullName evidence="2">Uncharacterized protein</fullName>
    </submittedName>
</protein>
<feature type="region of interest" description="Disordered" evidence="1">
    <location>
        <begin position="58"/>
        <end position="77"/>
    </location>
</feature>
<name>A0A6C0CXQ7_9ZZZZ</name>
<feature type="compositionally biased region" description="Polar residues" evidence="1">
    <location>
        <begin position="66"/>
        <end position="77"/>
    </location>
</feature>
<reference evidence="2" key="1">
    <citation type="journal article" date="2020" name="Nature">
        <title>Giant virus diversity and host interactions through global metagenomics.</title>
        <authorList>
            <person name="Schulz F."/>
            <person name="Roux S."/>
            <person name="Paez-Espino D."/>
            <person name="Jungbluth S."/>
            <person name="Walsh D.A."/>
            <person name="Denef V.J."/>
            <person name="McMahon K.D."/>
            <person name="Konstantinidis K.T."/>
            <person name="Eloe-Fadrosh E.A."/>
            <person name="Kyrpides N.C."/>
            <person name="Woyke T."/>
        </authorList>
    </citation>
    <scope>NUCLEOTIDE SEQUENCE</scope>
    <source>
        <strain evidence="2">GVMAG-M-3300023109-53</strain>
    </source>
</reference>
<evidence type="ECO:0000313" key="2">
    <source>
        <dbReference type="EMBL" id="QHT08952.1"/>
    </source>
</evidence>
<organism evidence="2">
    <name type="scientific">viral metagenome</name>
    <dbReference type="NCBI Taxonomy" id="1070528"/>
    <lineage>
        <taxon>unclassified sequences</taxon>
        <taxon>metagenomes</taxon>
        <taxon>organismal metagenomes</taxon>
    </lineage>
</organism>
<sequence>MPGALNTQTDRTVRYEQRCLKKRCDDQKKERAERALKRDEFKGDISKEVSSHIKSEYDKKKRMSSRMKTTTSFRDFF</sequence>
<proteinExistence type="predicted"/>